<accession>X6L978</accession>
<dbReference type="Proteomes" id="UP000023152">
    <property type="component" value="Unassembled WGS sequence"/>
</dbReference>
<evidence type="ECO:0000313" key="3">
    <source>
        <dbReference type="Proteomes" id="UP000023152"/>
    </source>
</evidence>
<sequence>MLLFFSLKNQTLFNLLLFTGVQRSNVKFIKKGGKKLLEKKDGKGEKIVGEKGGKVGKMKKIKEKKKKRQVKNEKEKKKMTIGKKRKKMKIGKKRRKIEKGREIEKKKGILSQDVE</sequence>
<evidence type="ECO:0000256" key="1">
    <source>
        <dbReference type="SAM" id="MobiDB-lite"/>
    </source>
</evidence>
<feature type="compositionally biased region" description="Basic residues" evidence="1">
    <location>
        <begin position="79"/>
        <end position="98"/>
    </location>
</feature>
<protein>
    <submittedName>
        <fullName evidence="2">Uncharacterized protein</fullName>
    </submittedName>
</protein>
<feature type="region of interest" description="Disordered" evidence="1">
    <location>
        <begin position="58"/>
        <end position="115"/>
    </location>
</feature>
<evidence type="ECO:0000313" key="2">
    <source>
        <dbReference type="EMBL" id="ETN97870.1"/>
    </source>
</evidence>
<name>X6L978_RETFI</name>
<comment type="caution">
    <text evidence="2">The sequence shown here is derived from an EMBL/GenBank/DDBJ whole genome shotgun (WGS) entry which is preliminary data.</text>
</comment>
<reference evidence="2 3" key="1">
    <citation type="journal article" date="2013" name="Curr. Biol.">
        <title>The Genome of the Foraminiferan Reticulomyxa filosa.</title>
        <authorList>
            <person name="Glockner G."/>
            <person name="Hulsmann N."/>
            <person name="Schleicher M."/>
            <person name="Noegel A.A."/>
            <person name="Eichinger L."/>
            <person name="Gallinger C."/>
            <person name="Pawlowski J."/>
            <person name="Sierra R."/>
            <person name="Euteneuer U."/>
            <person name="Pillet L."/>
            <person name="Moustafa A."/>
            <person name="Platzer M."/>
            <person name="Groth M."/>
            <person name="Szafranski K."/>
            <person name="Schliwa M."/>
        </authorList>
    </citation>
    <scope>NUCLEOTIDE SEQUENCE [LARGE SCALE GENOMIC DNA]</scope>
</reference>
<dbReference type="AlphaFoldDB" id="X6L978"/>
<keyword evidence="3" id="KW-1185">Reference proteome</keyword>
<organism evidence="2 3">
    <name type="scientific">Reticulomyxa filosa</name>
    <dbReference type="NCBI Taxonomy" id="46433"/>
    <lineage>
        <taxon>Eukaryota</taxon>
        <taxon>Sar</taxon>
        <taxon>Rhizaria</taxon>
        <taxon>Retaria</taxon>
        <taxon>Foraminifera</taxon>
        <taxon>Monothalamids</taxon>
        <taxon>Reticulomyxidae</taxon>
        <taxon>Reticulomyxa</taxon>
    </lineage>
</organism>
<proteinExistence type="predicted"/>
<gene>
    <name evidence="2" type="ORF">RFI_39655</name>
</gene>
<feature type="compositionally biased region" description="Basic residues" evidence="1">
    <location>
        <begin position="58"/>
        <end position="69"/>
    </location>
</feature>
<dbReference type="EMBL" id="ASPP01048384">
    <property type="protein sequence ID" value="ETN97870.1"/>
    <property type="molecule type" value="Genomic_DNA"/>
</dbReference>